<keyword evidence="2" id="KW-1185">Reference proteome</keyword>
<sequence>MSIISRKGTQLTVNTAQLNILTSQSASGNLTNLLVNLSFSTSCGNITLINNINGVINISGYQVLGSFMSTGTISMIGINVNATTIFVNKVNFQPTIYNVGNTSSYLFGNIITASTFIVNYIAIILGNNSNYQLLGSISSGSSYYYLFGGIIANINSNSIVNINNVVLDSYQKFNTNDVYFSGFLVGYSQSSSNSVTILNVCLQQNMTSNAQQISGFGLIGWNNGNSSIQNASVTFSVQSQSFQYFGIVGMQQTTSFYAEVINLRTSVNLRSSSGCYVGSIFGVPQGVNTSIQNTSVIEGNINFGSNYVGGFCAFQYRLMTILNSTISKANISGYTAVGGFVGHVYSTLYLINSKIQLVRITGSGSFGIVVGLNSGSQVFINSSSTSNNVNGVQFSDCAVLVQYWSVSGC</sequence>
<dbReference type="Gene3D" id="2.160.20.110">
    <property type="match status" value="1"/>
</dbReference>
<gene>
    <name evidence="1" type="ORF">HINF_LOCUS36929</name>
</gene>
<name>A0ABP1JFI8_9EUKA</name>
<evidence type="ECO:0000313" key="1">
    <source>
        <dbReference type="EMBL" id="CAL6037526.1"/>
    </source>
</evidence>
<organism evidence="1 2">
    <name type="scientific">Hexamita inflata</name>
    <dbReference type="NCBI Taxonomy" id="28002"/>
    <lineage>
        <taxon>Eukaryota</taxon>
        <taxon>Metamonada</taxon>
        <taxon>Diplomonadida</taxon>
        <taxon>Hexamitidae</taxon>
        <taxon>Hexamitinae</taxon>
        <taxon>Hexamita</taxon>
    </lineage>
</organism>
<reference evidence="1 2" key="1">
    <citation type="submission" date="2024-07" db="EMBL/GenBank/DDBJ databases">
        <authorList>
            <person name="Akdeniz Z."/>
        </authorList>
    </citation>
    <scope>NUCLEOTIDE SEQUENCE [LARGE SCALE GENOMIC DNA]</scope>
</reference>
<dbReference type="EMBL" id="CAXDID020000137">
    <property type="protein sequence ID" value="CAL6037526.1"/>
    <property type="molecule type" value="Genomic_DNA"/>
</dbReference>
<proteinExistence type="predicted"/>
<accession>A0ABP1JFI8</accession>
<evidence type="ECO:0000313" key="2">
    <source>
        <dbReference type="Proteomes" id="UP001642409"/>
    </source>
</evidence>
<comment type="caution">
    <text evidence="1">The sequence shown here is derived from an EMBL/GenBank/DDBJ whole genome shotgun (WGS) entry which is preliminary data.</text>
</comment>
<protein>
    <submittedName>
        <fullName evidence="1">Hypothetical_protein</fullName>
    </submittedName>
</protein>
<dbReference type="Proteomes" id="UP001642409">
    <property type="component" value="Unassembled WGS sequence"/>
</dbReference>